<organism evidence="7 8">
    <name type="scientific">Lentinula aff. detonsa</name>
    <dbReference type="NCBI Taxonomy" id="2804958"/>
    <lineage>
        <taxon>Eukaryota</taxon>
        <taxon>Fungi</taxon>
        <taxon>Dikarya</taxon>
        <taxon>Basidiomycota</taxon>
        <taxon>Agaricomycotina</taxon>
        <taxon>Agaricomycetes</taxon>
        <taxon>Agaricomycetidae</taxon>
        <taxon>Agaricales</taxon>
        <taxon>Marasmiineae</taxon>
        <taxon>Omphalotaceae</taxon>
        <taxon>Lentinula</taxon>
    </lineage>
</organism>
<protein>
    <submittedName>
        <fullName evidence="7">Aldehyde/histidinol dehydrogenase</fullName>
    </submittedName>
</protein>
<dbReference type="InterPro" id="IPR029510">
    <property type="entry name" value="Ald_DH_CS_GLU"/>
</dbReference>
<dbReference type="PANTHER" id="PTHR42986">
    <property type="entry name" value="BENZALDEHYDE DEHYDROGENASE YFMT"/>
    <property type="match status" value="1"/>
</dbReference>
<evidence type="ECO:0000256" key="2">
    <source>
        <dbReference type="ARBA" id="ARBA00023002"/>
    </source>
</evidence>
<dbReference type="AlphaFoldDB" id="A0AA38NQK0"/>
<dbReference type="InterPro" id="IPR016161">
    <property type="entry name" value="Ald_DH/histidinol_DH"/>
</dbReference>
<sequence length="507" mass="54383">MSLPFTPLYINGAYLPSSNGKTFKVISPSTHQVVGISASASSEDCQNAILAASNAFKTWEHTLWSERRNIFIRAAELLQSEAKYQKGRNYKDEILSAVAEETGAVPAMTNFNWVASIGLLRDLASLGNVGELGGLSFPSEKIPGGSVAVERRAMGVIFAIAPWNSPVNLTLRAILIPILCGNTVVFRSSEQSPRSQAIICELFEEARLPPGVFNFISTSRESAPELTAEIIANPSVRKINFTGSDRVGRAIAMEAAKHLKPCVLELGGKAPVVVLNDANIAEAAKAIVNGAFLHSGQICMSTERVIAERGVYKNLCDAICQLVRTIRSGDILGFNQAEPSVDTKVRLGPLFSESSAQNVLDMLHEAKEAGANMLVGDLTRRGAYIQPHVVTDVRPGLGLWDRETFGPVIVLVAADSVDEAVELANASDYSLTAALWTSNLYSAKDVAARIHSGYVNINGTTIYSELAYGLVGLGGSSGYGRFSVNDFTDLRVIVTHPPGPALYPLFN</sequence>
<evidence type="ECO:0000259" key="6">
    <source>
        <dbReference type="Pfam" id="PF00171"/>
    </source>
</evidence>
<dbReference type="SUPFAM" id="SSF53720">
    <property type="entry name" value="ALDH-like"/>
    <property type="match status" value="1"/>
</dbReference>
<evidence type="ECO:0000313" key="8">
    <source>
        <dbReference type="Proteomes" id="UP001163798"/>
    </source>
</evidence>
<gene>
    <name evidence="7" type="ORF">GGU10DRAFT_343714</name>
</gene>
<evidence type="ECO:0000256" key="1">
    <source>
        <dbReference type="ARBA" id="ARBA00009986"/>
    </source>
</evidence>
<dbReference type="PROSITE" id="PS00687">
    <property type="entry name" value="ALDEHYDE_DEHYDR_GLU"/>
    <property type="match status" value="1"/>
</dbReference>
<dbReference type="EMBL" id="MU793262">
    <property type="protein sequence ID" value="KAJ3789289.1"/>
    <property type="molecule type" value="Genomic_DNA"/>
</dbReference>
<evidence type="ECO:0000313" key="7">
    <source>
        <dbReference type="EMBL" id="KAJ3789289.1"/>
    </source>
</evidence>
<dbReference type="Gene3D" id="3.40.309.10">
    <property type="entry name" value="Aldehyde Dehydrogenase, Chain A, domain 2"/>
    <property type="match status" value="1"/>
</dbReference>
<feature type="active site" evidence="4">
    <location>
        <position position="265"/>
    </location>
</feature>
<dbReference type="Proteomes" id="UP001163798">
    <property type="component" value="Unassembled WGS sequence"/>
</dbReference>
<dbReference type="InterPro" id="IPR016162">
    <property type="entry name" value="Ald_DH_N"/>
</dbReference>
<keyword evidence="3" id="KW-0520">NAD</keyword>
<keyword evidence="8" id="KW-1185">Reference proteome</keyword>
<evidence type="ECO:0000256" key="4">
    <source>
        <dbReference type="PROSITE-ProRule" id="PRU10007"/>
    </source>
</evidence>
<dbReference type="GO" id="GO:0016620">
    <property type="term" value="F:oxidoreductase activity, acting on the aldehyde or oxo group of donors, NAD or NADP as acceptor"/>
    <property type="evidence" value="ECO:0007669"/>
    <property type="project" value="InterPro"/>
</dbReference>
<accession>A0AA38NQK0</accession>
<keyword evidence="2 5" id="KW-0560">Oxidoreductase</keyword>
<feature type="domain" description="Aldehyde dehydrogenase" evidence="6">
    <location>
        <begin position="17"/>
        <end position="486"/>
    </location>
</feature>
<comment type="caution">
    <text evidence="7">The sequence shown here is derived from an EMBL/GenBank/DDBJ whole genome shotgun (WGS) entry which is preliminary data.</text>
</comment>
<comment type="similarity">
    <text evidence="1 5">Belongs to the aldehyde dehydrogenase family.</text>
</comment>
<dbReference type="PANTHER" id="PTHR42986:SF1">
    <property type="entry name" value="BENZALDEHYDE DEHYDROGENASE YFMT"/>
    <property type="match status" value="1"/>
</dbReference>
<evidence type="ECO:0000256" key="5">
    <source>
        <dbReference type="RuleBase" id="RU003345"/>
    </source>
</evidence>
<dbReference type="InterPro" id="IPR015590">
    <property type="entry name" value="Aldehyde_DH_dom"/>
</dbReference>
<dbReference type="InterPro" id="IPR016163">
    <property type="entry name" value="Ald_DH_C"/>
</dbReference>
<reference evidence="7" key="1">
    <citation type="submission" date="2022-08" db="EMBL/GenBank/DDBJ databases">
        <authorList>
            <consortium name="DOE Joint Genome Institute"/>
            <person name="Min B."/>
            <person name="Riley R."/>
            <person name="Sierra-Patev S."/>
            <person name="Naranjo-Ortiz M."/>
            <person name="Looney B."/>
            <person name="Konkel Z."/>
            <person name="Slot J.C."/>
            <person name="Sakamoto Y."/>
            <person name="Steenwyk J.L."/>
            <person name="Rokas A."/>
            <person name="Carro J."/>
            <person name="Camarero S."/>
            <person name="Ferreira P."/>
            <person name="Molpeceres G."/>
            <person name="Ruiz-Duenas F.J."/>
            <person name="Serrano A."/>
            <person name="Henrissat B."/>
            <person name="Drula E."/>
            <person name="Hughes K.W."/>
            <person name="Mata J.L."/>
            <person name="Ishikawa N.K."/>
            <person name="Vargas-Isla R."/>
            <person name="Ushijima S."/>
            <person name="Smith C.A."/>
            <person name="Ahrendt S."/>
            <person name="Andreopoulos W."/>
            <person name="He G."/>
            <person name="Labutti K."/>
            <person name="Lipzen A."/>
            <person name="Ng V."/>
            <person name="Sandor L."/>
            <person name="Barry K."/>
            <person name="Martinez A.T."/>
            <person name="Xiao Y."/>
            <person name="Gibbons J.G."/>
            <person name="Terashima K."/>
            <person name="Hibbett D.S."/>
            <person name="Grigoriev I.V."/>
        </authorList>
    </citation>
    <scope>NUCLEOTIDE SEQUENCE</scope>
    <source>
        <strain evidence="7">TFB10291</strain>
    </source>
</reference>
<dbReference type="Pfam" id="PF00171">
    <property type="entry name" value="Aldedh"/>
    <property type="match status" value="1"/>
</dbReference>
<dbReference type="Gene3D" id="3.40.605.10">
    <property type="entry name" value="Aldehyde Dehydrogenase, Chain A, domain 1"/>
    <property type="match status" value="1"/>
</dbReference>
<proteinExistence type="inferred from homology"/>
<evidence type="ECO:0000256" key="3">
    <source>
        <dbReference type="ARBA" id="ARBA00023027"/>
    </source>
</evidence>
<name>A0AA38NQK0_9AGAR</name>